<dbReference type="InterPro" id="IPR050745">
    <property type="entry name" value="Multifunctional_regulatory"/>
</dbReference>
<proteinExistence type="predicted"/>
<comment type="caution">
    <text evidence="6">The sequence shown here is derived from an EMBL/GenBank/DDBJ whole genome shotgun (WGS) entry which is preliminary data.</text>
</comment>
<name>A0AA37Q837_9BACT</name>
<keyword evidence="1" id="KW-0677">Repeat</keyword>
<reference evidence="6" key="1">
    <citation type="submission" date="2022-08" db="EMBL/GenBank/DDBJ databases">
        <title>Draft genome sequencing of Roseisolibacter agri AW1220.</title>
        <authorList>
            <person name="Tobiishi Y."/>
            <person name="Tonouchi A."/>
        </authorList>
    </citation>
    <scope>NUCLEOTIDE SEQUENCE</scope>
    <source>
        <strain evidence="6">AW1220</strain>
    </source>
</reference>
<dbReference type="AlphaFoldDB" id="A0AA37Q837"/>
<dbReference type="SUPFAM" id="SSF48403">
    <property type="entry name" value="Ankyrin repeat"/>
    <property type="match status" value="1"/>
</dbReference>
<dbReference type="PROSITE" id="PS50088">
    <property type="entry name" value="ANK_REPEAT"/>
    <property type="match status" value="1"/>
</dbReference>
<feature type="repeat" description="ANK" evidence="3">
    <location>
        <begin position="65"/>
        <end position="97"/>
    </location>
</feature>
<evidence type="ECO:0000256" key="3">
    <source>
        <dbReference type="PROSITE-ProRule" id="PRU00023"/>
    </source>
</evidence>
<dbReference type="RefSeq" id="WP_284352426.1">
    <property type="nucleotide sequence ID" value="NZ_BRXS01000007.1"/>
</dbReference>
<dbReference type="InterPro" id="IPR036770">
    <property type="entry name" value="Ankyrin_rpt-contain_sf"/>
</dbReference>
<accession>A0AA37Q837</accession>
<sequence length="270" mass="28419">MSTQHPLPRRTATTLALLLASAAPLAAQADARGDSLYKAAAENDTATVRRLLAAGVDPNHQLRTNGRTPLIGTAVWGQTAAARLLLAAGARPELTDRDGRTARAWAEQTLNEGVAQLLRGAAGNAVRKEPAPAPAPAAPAPAPVGGPAMPQRGATPRDGQWRGTIAGITTGGGQTVAFRVVGGRIVDTDFLVDYHCAPGYAYRERARWGFRESIPVIEGAFARLEKAPNTDLEVAGRFPTATTAEGTFLEEDTSGCTTRRARWTAVRVGR</sequence>
<feature type="chain" id="PRO_5041249554" description="Ankyrin repeats (3 copies)" evidence="5">
    <location>
        <begin position="30"/>
        <end position="270"/>
    </location>
</feature>
<evidence type="ECO:0000256" key="4">
    <source>
        <dbReference type="SAM" id="MobiDB-lite"/>
    </source>
</evidence>
<dbReference type="InterPro" id="IPR002110">
    <property type="entry name" value="Ankyrin_rpt"/>
</dbReference>
<organism evidence="6 7">
    <name type="scientific">Roseisolibacter agri</name>
    <dbReference type="NCBI Taxonomy" id="2014610"/>
    <lineage>
        <taxon>Bacteria</taxon>
        <taxon>Pseudomonadati</taxon>
        <taxon>Gemmatimonadota</taxon>
        <taxon>Gemmatimonadia</taxon>
        <taxon>Gemmatimonadales</taxon>
        <taxon>Gemmatimonadaceae</taxon>
        <taxon>Roseisolibacter</taxon>
    </lineage>
</organism>
<evidence type="ECO:0000256" key="5">
    <source>
        <dbReference type="SAM" id="SignalP"/>
    </source>
</evidence>
<keyword evidence="5" id="KW-0732">Signal</keyword>
<dbReference type="PANTHER" id="PTHR24189:SF50">
    <property type="entry name" value="ANKYRIN REPEAT AND SOCS BOX PROTEIN 2"/>
    <property type="match status" value="1"/>
</dbReference>
<feature type="region of interest" description="Disordered" evidence="4">
    <location>
        <begin position="125"/>
        <end position="162"/>
    </location>
</feature>
<evidence type="ECO:0000313" key="7">
    <source>
        <dbReference type="Proteomes" id="UP001161325"/>
    </source>
</evidence>
<protein>
    <recommendedName>
        <fullName evidence="8">Ankyrin repeats (3 copies)</fullName>
    </recommendedName>
</protein>
<feature type="signal peptide" evidence="5">
    <location>
        <begin position="1"/>
        <end position="29"/>
    </location>
</feature>
<evidence type="ECO:0000313" key="6">
    <source>
        <dbReference type="EMBL" id="GLC27999.1"/>
    </source>
</evidence>
<dbReference type="EMBL" id="BRXS01000007">
    <property type="protein sequence ID" value="GLC27999.1"/>
    <property type="molecule type" value="Genomic_DNA"/>
</dbReference>
<keyword evidence="2 3" id="KW-0040">ANK repeat</keyword>
<keyword evidence="7" id="KW-1185">Reference proteome</keyword>
<dbReference type="Pfam" id="PF12796">
    <property type="entry name" value="Ank_2"/>
    <property type="match status" value="1"/>
</dbReference>
<feature type="compositionally biased region" description="Pro residues" evidence="4">
    <location>
        <begin position="131"/>
        <end position="144"/>
    </location>
</feature>
<gene>
    <name evidence="6" type="ORF">rosag_45120</name>
</gene>
<dbReference type="Gene3D" id="1.25.40.20">
    <property type="entry name" value="Ankyrin repeat-containing domain"/>
    <property type="match status" value="1"/>
</dbReference>
<dbReference type="PANTHER" id="PTHR24189">
    <property type="entry name" value="MYOTROPHIN"/>
    <property type="match status" value="1"/>
</dbReference>
<evidence type="ECO:0000256" key="1">
    <source>
        <dbReference type="ARBA" id="ARBA00022737"/>
    </source>
</evidence>
<dbReference type="Proteomes" id="UP001161325">
    <property type="component" value="Unassembled WGS sequence"/>
</dbReference>
<evidence type="ECO:0008006" key="8">
    <source>
        <dbReference type="Google" id="ProtNLM"/>
    </source>
</evidence>
<evidence type="ECO:0000256" key="2">
    <source>
        <dbReference type="ARBA" id="ARBA00023043"/>
    </source>
</evidence>